<evidence type="ECO:0000313" key="1">
    <source>
        <dbReference type="EMBL" id="KAJ7749551.1"/>
    </source>
</evidence>
<protein>
    <submittedName>
        <fullName evidence="1">Uncharacterized protein</fullName>
    </submittedName>
</protein>
<reference evidence="1" key="1">
    <citation type="submission" date="2023-03" db="EMBL/GenBank/DDBJ databases">
        <title>Massive genome expansion in bonnet fungi (Mycena s.s.) driven by repeated elements and novel gene families across ecological guilds.</title>
        <authorList>
            <consortium name="Lawrence Berkeley National Laboratory"/>
            <person name="Harder C.B."/>
            <person name="Miyauchi S."/>
            <person name="Viragh M."/>
            <person name="Kuo A."/>
            <person name="Thoen E."/>
            <person name="Andreopoulos B."/>
            <person name="Lu D."/>
            <person name="Skrede I."/>
            <person name="Drula E."/>
            <person name="Henrissat B."/>
            <person name="Morin E."/>
            <person name="Kohler A."/>
            <person name="Barry K."/>
            <person name="LaButti K."/>
            <person name="Morin E."/>
            <person name="Salamov A."/>
            <person name="Lipzen A."/>
            <person name="Mereny Z."/>
            <person name="Hegedus B."/>
            <person name="Baldrian P."/>
            <person name="Stursova M."/>
            <person name="Weitz H."/>
            <person name="Taylor A."/>
            <person name="Grigoriev I.V."/>
            <person name="Nagy L.G."/>
            <person name="Martin F."/>
            <person name="Kauserud H."/>
        </authorList>
    </citation>
    <scope>NUCLEOTIDE SEQUENCE</scope>
    <source>
        <strain evidence="1">CBHHK188m</strain>
    </source>
</reference>
<organism evidence="1 2">
    <name type="scientific">Mycena maculata</name>
    <dbReference type="NCBI Taxonomy" id="230809"/>
    <lineage>
        <taxon>Eukaryota</taxon>
        <taxon>Fungi</taxon>
        <taxon>Dikarya</taxon>
        <taxon>Basidiomycota</taxon>
        <taxon>Agaricomycotina</taxon>
        <taxon>Agaricomycetes</taxon>
        <taxon>Agaricomycetidae</taxon>
        <taxon>Agaricales</taxon>
        <taxon>Marasmiineae</taxon>
        <taxon>Mycenaceae</taxon>
        <taxon>Mycena</taxon>
    </lineage>
</organism>
<comment type="caution">
    <text evidence="1">The sequence shown here is derived from an EMBL/GenBank/DDBJ whole genome shotgun (WGS) entry which is preliminary data.</text>
</comment>
<keyword evidence="2" id="KW-1185">Reference proteome</keyword>
<dbReference type="EMBL" id="JARJLG010000085">
    <property type="protein sequence ID" value="KAJ7749551.1"/>
    <property type="molecule type" value="Genomic_DNA"/>
</dbReference>
<dbReference type="CDD" id="cd00064">
    <property type="entry name" value="FU"/>
    <property type="match status" value="1"/>
</dbReference>
<dbReference type="InterPro" id="IPR009030">
    <property type="entry name" value="Growth_fac_rcpt_cys_sf"/>
</dbReference>
<name>A0AAD7ISI5_9AGAR</name>
<dbReference type="Proteomes" id="UP001215280">
    <property type="component" value="Unassembled WGS sequence"/>
</dbReference>
<dbReference type="AlphaFoldDB" id="A0AAD7ISI5"/>
<dbReference type="SUPFAM" id="SSF57184">
    <property type="entry name" value="Growth factor receptor domain"/>
    <property type="match status" value="1"/>
</dbReference>
<proteinExistence type="predicted"/>
<evidence type="ECO:0000313" key="2">
    <source>
        <dbReference type="Proteomes" id="UP001215280"/>
    </source>
</evidence>
<gene>
    <name evidence="1" type="ORF">DFH07DRAFT_828807</name>
</gene>
<sequence length="101" mass="11033">MGFFLTTTGDYSICQIGFTQDANKQHQVRHPAEHHIDGGDGAFTDQANWTPCSSACKTCTADASNNCVECTVGTCLLNGVCVHERHQHVHRSSLIANSDRR</sequence>
<dbReference type="InterPro" id="IPR006212">
    <property type="entry name" value="Furin_repeat"/>
</dbReference>
<accession>A0AAD7ISI5</accession>